<organism evidence="2">
    <name type="scientific">Salix viminalis</name>
    <name type="common">Common osier</name>
    <name type="synonym">Basket willow</name>
    <dbReference type="NCBI Taxonomy" id="40686"/>
    <lineage>
        <taxon>Eukaryota</taxon>
        <taxon>Viridiplantae</taxon>
        <taxon>Streptophyta</taxon>
        <taxon>Embryophyta</taxon>
        <taxon>Tracheophyta</taxon>
        <taxon>Spermatophyta</taxon>
        <taxon>Magnoliopsida</taxon>
        <taxon>eudicotyledons</taxon>
        <taxon>Gunneridae</taxon>
        <taxon>Pentapetalae</taxon>
        <taxon>rosids</taxon>
        <taxon>fabids</taxon>
        <taxon>Malpighiales</taxon>
        <taxon>Salicaceae</taxon>
        <taxon>Saliceae</taxon>
        <taxon>Salix</taxon>
    </lineage>
</organism>
<reference evidence="2" key="1">
    <citation type="submission" date="2019-03" db="EMBL/GenBank/DDBJ databases">
        <authorList>
            <person name="Mank J."/>
            <person name="Almeida P."/>
        </authorList>
    </citation>
    <scope>NUCLEOTIDE SEQUENCE</scope>
    <source>
        <strain evidence="2">78183</strain>
    </source>
</reference>
<accession>A0A6N2N640</accession>
<sequence>MLSISKHKKAGIIGFGVILIPWYALCLSDNWPTSQIIGLMDRTVLKFTPKNQNLITISISFQLLYIVIDGSLGSLRHGVKTALGILHACGCRVLQIVTAC</sequence>
<keyword evidence="1" id="KW-1133">Transmembrane helix</keyword>
<keyword evidence="1" id="KW-0812">Transmembrane</keyword>
<gene>
    <name evidence="2" type="ORF">SVIM_LOCUS471904</name>
</gene>
<evidence type="ECO:0000313" key="2">
    <source>
        <dbReference type="EMBL" id="VFU62397.1"/>
    </source>
</evidence>
<protein>
    <submittedName>
        <fullName evidence="2">Uncharacterized protein</fullName>
    </submittedName>
</protein>
<keyword evidence="1" id="KW-0472">Membrane</keyword>
<dbReference type="EMBL" id="CAADRP010002151">
    <property type="protein sequence ID" value="VFU62397.1"/>
    <property type="molecule type" value="Genomic_DNA"/>
</dbReference>
<name>A0A6N2N640_SALVM</name>
<evidence type="ECO:0000256" key="1">
    <source>
        <dbReference type="SAM" id="Phobius"/>
    </source>
</evidence>
<dbReference type="AlphaFoldDB" id="A0A6N2N640"/>
<proteinExistence type="predicted"/>
<feature type="transmembrane region" description="Helical" evidence="1">
    <location>
        <begin position="12"/>
        <end position="31"/>
    </location>
</feature>